<evidence type="ECO:0000313" key="9">
    <source>
        <dbReference type="EMBL" id="GAX03188.1"/>
    </source>
</evidence>
<dbReference type="PANTHER" id="PTHR30269">
    <property type="entry name" value="TRANSMEMBRANE PROTEIN YFCA"/>
    <property type="match status" value="1"/>
</dbReference>
<feature type="transmembrane region" description="Helical" evidence="8">
    <location>
        <begin position="28"/>
        <end position="56"/>
    </location>
</feature>
<evidence type="ECO:0000256" key="4">
    <source>
        <dbReference type="ARBA" id="ARBA00022475"/>
    </source>
</evidence>
<evidence type="ECO:0000313" key="10">
    <source>
        <dbReference type="Proteomes" id="UP000198430"/>
    </source>
</evidence>
<dbReference type="Proteomes" id="UP000198430">
    <property type="component" value="Unassembled WGS sequence"/>
</dbReference>
<dbReference type="Pfam" id="PF01925">
    <property type="entry name" value="TauE"/>
    <property type="match status" value="1"/>
</dbReference>
<evidence type="ECO:0000256" key="5">
    <source>
        <dbReference type="ARBA" id="ARBA00022692"/>
    </source>
</evidence>
<keyword evidence="5 8" id="KW-0812">Transmembrane</keyword>
<comment type="subcellular location">
    <subcellularLocation>
        <location evidence="1 8">Cell membrane</location>
        <topology evidence="1 8">Multi-pass membrane protein</topology>
    </subcellularLocation>
</comment>
<dbReference type="AlphaFoldDB" id="A0A1Z5INI0"/>
<reference evidence="9 10" key="1">
    <citation type="submission" date="2015-11" db="EMBL/GenBank/DDBJ databases">
        <title>Draft genome sequences of new species of the genus Lactobacillus isolated from orchardgrass silage.</title>
        <authorList>
            <person name="Tohno M."/>
            <person name="Tanizawa Y."/>
            <person name="Arita M."/>
        </authorList>
    </citation>
    <scope>NUCLEOTIDE SEQUENCE [LARGE SCALE GENOMIC DNA]</scope>
    <source>
        <strain evidence="9 10">IWT140</strain>
    </source>
</reference>
<keyword evidence="4 8" id="KW-1003">Cell membrane</keyword>
<feature type="transmembrane region" description="Helical" evidence="8">
    <location>
        <begin position="191"/>
        <end position="211"/>
    </location>
</feature>
<keyword evidence="6 8" id="KW-1133">Transmembrane helix</keyword>
<evidence type="ECO:0000256" key="3">
    <source>
        <dbReference type="ARBA" id="ARBA00022448"/>
    </source>
</evidence>
<dbReference type="EMBL" id="BCMH01000004">
    <property type="protein sequence ID" value="GAX03188.1"/>
    <property type="molecule type" value="Genomic_DNA"/>
</dbReference>
<dbReference type="PANTHER" id="PTHR30269:SF37">
    <property type="entry name" value="MEMBRANE TRANSPORTER PROTEIN"/>
    <property type="match status" value="1"/>
</dbReference>
<feature type="transmembrane region" description="Helical" evidence="8">
    <location>
        <begin position="217"/>
        <end position="237"/>
    </location>
</feature>
<name>A0A1Z5INI0_9LACO</name>
<feature type="transmembrane region" description="Helical" evidence="8">
    <location>
        <begin position="161"/>
        <end position="179"/>
    </location>
</feature>
<evidence type="ECO:0000256" key="7">
    <source>
        <dbReference type="ARBA" id="ARBA00023136"/>
    </source>
</evidence>
<feature type="transmembrane region" description="Helical" evidence="8">
    <location>
        <begin position="93"/>
        <end position="112"/>
    </location>
</feature>
<keyword evidence="3" id="KW-0813">Transport</keyword>
<comment type="caution">
    <text evidence="9">The sequence shown here is derived from an EMBL/GenBank/DDBJ whole genome shotgun (WGS) entry which is preliminary data.</text>
</comment>
<protein>
    <recommendedName>
        <fullName evidence="8">Probable membrane transporter protein</fullName>
    </recommendedName>
</protein>
<evidence type="ECO:0000256" key="1">
    <source>
        <dbReference type="ARBA" id="ARBA00004651"/>
    </source>
</evidence>
<feature type="transmembrane region" description="Helical" evidence="8">
    <location>
        <begin position="124"/>
        <end position="155"/>
    </location>
</feature>
<evidence type="ECO:0000256" key="6">
    <source>
        <dbReference type="ARBA" id="ARBA00022989"/>
    </source>
</evidence>
<organism evidence="9 10">
    <name type="scientific">Secundilactobacillus pentosiphilus</name>
    <dbReference type="NCBI Taxonomy" id="1714682"/>
    <lineage>
        <taxon>Bacteria</taxon>
        <taxon>Bacillati</taxon>
        <taxon>Bacillota</taxon>
        <taxon>Bacilli</taxon>
        <taxon>Lactobacillales</taxon>
        <taxon>Lactobacillaceae</taxon>
        <taxon>Secundilactobacillus</taxon>
    </lineage>
</organism>
<accession>A0A1Z5INI0</accession>
<comment type="similarity">
    <text evidence="2 8">Belongs to the 4-toluene sulfonate uptake permease (TSUP) (TC 2.A.102) family.</text>
</comment>
<proteinExistence type="inferred from homology"/>
<sequence length="238" mass="26093">MIWLLIIFPVLLAGLIQGLTGFGAVTTIMIFFPSIFPIAKAAGIGGVVMFAGELALTIHYRRSFKISRVLPALVVYAAVATWSVHLGDVLDTHILRLMLGALLVTLSVYSLYFKRVDNHQYPWYIALLFMVVSGFFNGLFGIGGPLMAIYFLSLANSMPEYIVSIQGFFVLDAIYITSIRVSSGILGTQDIPYILVGMLAGGVGTAIASRLSSRLDLAIIKPWIYRFTGLAGFYYLLF</sequence>
<keyword evidence="10" id="KW-1185">Reference proteome</keyword>
<dbReference type="InterPro" id="IPR002781">
    <property type="entry name" value="TM_pro_TauE-like"/>
</dbReference>
<dbReference type="GO" id="GO:0005886">
    <property type="term" value="C:plasma membrane"/>
    <property type="evidence" value="ECO:0007669"/>
    <property type="project" value="UniProtKB-SubCell"/>
</dbReference>
<gene>
    <name evidence="9" type="ORF">IWT140_00789</name>
</gene>
<evidence type="ECO:0000256" key="2">
    <source>
        <dbReference type="ARBA" id="ARBA00009142"/>
    </source>
</evidence>
<dbReference type="RefSeq" id="WP_089088165.1">
    <property type="nucleotide sequence ID" value="NZ_BCMH01000004.1"/>
</dbReference>
<feature type="transmembrane region" description="Helical" evidence="8">
    <location>
        <begin position="68"/>
        <end position="87"/>
    </location>
</feature>
<evidence type="ECO:0000256" key="8">
    <source>
        <dbReference type="RuleBase" id="RU363041"/>
    </source>
</evidence>
<dbReference type="InterPro" id="IPR052017">
    <property type="entry name" value="TSUP"/>
</dbReference>
<keyword evidence="7 8" id="KW-0472">Membrane</keyword>